<dbReference type="PANTHER" id="PTHR11839:SF1">
    <property type="entry name" value="ADP-SUGAR PYROPHOSPHATASE"/>
    <property type="match status" value="1"/>
</dbReference>
<dbReference type="PANTHER" id="PTHR11839">
    <property type="entry name" value="UDP/ADP-SUGAR PYROPHOSPHATASE"/>
    <property type="match status" value="1"/>
</dbReference>
<dbReference type="GO" id="GO:0006753">
    <property type="term" value="P:nucleoside phosphate metabolic process"/>
    <property type="evidence" value="ECO:0007669"/>
    <property type="project" value="TreeGrafter"/>
</dbReference>
<reference evidence="3" key="1">
    <citation type="journal article" date="2020" name="Fungal Divers.">
        <title>Resolving the Mortierellaceae phylogeny through synthesis of multi-gene phylogenetics and phylogenomics.</title>
        <authorList>
            <person name="Vandepol N."/>
            <person name="Liber J."/>
            <person name="Desiro A."/>
            <person name="Na H."/>
            <person name="Kennedy M."/>
            <person name="Barry K."/>
            <person name="Grigoriev I.V."/>
            <person name="Miller A.N."/>
            <person name="O'Donnell K."/>
            <person name="Stajich J.E."/>
            <person name="Bonito G."/>
        </authorList>
    </citation>
    <scope>NUCLEOTIDE SEQUENCE</scope>
    <source>
        <strain evidence="3">NRRL 2769</strain>
    </source>
</reference>
<dbReference type="GO" id="GO:0019693">
    <property type="term" value="P:ribose phosphate metabolic process"/>
    <property type="evidence" value="ECO:0007669"/>
    <property type="project" value="TreeGrafter"/>
</dbReference>
<gene>
    <name evidence="3" type="ORF">BGZ80_011447</name>
</gene>
<dbReference type="InterPro" id="IPR000086">
    <property type="entry name" value="NUDIX_hydrolase_dom"/>
</dbReference>
<sequence length="225" mass="24896">MSKLERELANIKITSEEKRGNGRWLSLHEVKFTDPSGTERSWEVCRRTSSSKQAPNTPSVDAVDLITIVKNKQGQATHVALVVQYRPAMGAYTIEFPSGLFDANEEASKAALRELEEEVGFSTKLGHSVQVVKTLGPIAYEPGMTNSCSQVVVIEVTMEQHELFGPDSTRKPKLEDDEWSLQVAILPLQGLLKSLHELQSSAGGHSKLVLDSRLYAWAIGREMGY</sequence>
<keyword evidence="4" id="KW-1185">Reference proteome</keyword>
<evidence type="ECO:0000313" key="4">
    <source>
        <dbReference type="Proteomes" id="UP000703661"/>
    </source>
</evidence>
<dbReference type="InterPro" id="IPR015797">
    <property type="entry name" value="NUDIX_hydrolase-like_dom_sf"/>
</dbReference>
<evidence type="ECO:0000259" key="2">
    <source>
        <dbReference type="PROSITE" id="PS51462"/>
    </source>
</evidence>
<dbReference type="InterPro" id="IPR020084">
    <property type="entry name" value="NUDIX_hydrolase_CS"/>
</dbReference>
<dbReference type="PROSITE" id="PS51462">
    <property type="entry name" value="NUDIX"/>
    <property type="match status" value="1"/>
</dbReference>
<accession>A0A9P6MTE1</accession>
<dbReference type="PROSITE" id="PS00893">
    <property type="entry name" value="NUDIX_BOX"/>
    <property type="match status" value="1"/>
</dbReference>
<keyword evidence="1" id="KW-0378">Hydrolase</keyword>
<dbReference type="EMBL" id="JAAAID010000920">
    <property type="protein sequence ID" value="KAG0012890.1"/>
    <property type="molecule type" value="Genomic_DNA"/>
</dbReference>
<comment type="caution">
    <text evidence="3">The sequence shown here is derived from an EMBL/GenBank/DDBJ whole genome shotgun (WGS) entry which is preliminary data.</text>
</comment>
<dbReference type="Gene3D" id="3.90.79.10">
    <property type="entry name" value="Nucleoside Triphosphate Pyrophosphohydrolase"/>
    <property type="match status" value="1"/>
</dbReference>
<evidence type="ECO:0000256" key="1">
    <source>
        <dbReference type="ARBA" id="ARBA00022801"/>
    </source>
</evidence>
<evidence type="ECO:0000313" key="3">
    <source>
        <dbReference type="EMBL" id="KAG0012890.1"/>
    </source>
</evidence>
<name>A0A9P6MTE1_9FUNG</name>
<dbReference type="Proteomes" id="UP000703661">
    <property type="component" value="Unassembled WGS sequence"/>
</dbReference>
<proteinExistence type="predicted"/>
<dbReference type="GO" id="GO:0016787">
    <property type="term" value="F:hydrolase activity"/>
    <property type="evidence" value="ECO:0007669"/>
    <property type="project" value="UniProtKB-KW"/>
</dbReference>
<dbReference type="SUPFAM" id="SSF55811">
    <property type="entry name" value="Nudix"/>
    <property type="match status" value="1"/>
</dbReference>
<organism evidence="3 4">
    <name type="scientific">Entomortierella chlamydospora</name>
    <dbReference type="NCBI Taxonomy" id="101097"/>
    <lineage>
        <taxon>Eukaryota</taxon>
        <taxon>Fungi</taxon>
        <taxon>Fungi incertae sedis</taxon>
        <taxon>Mucoromycota</taxon>
        <taxon>Mortierellomycotina</taxon>
        <taxon>Mortierellomycetes</taxon>
        <taxon>Mortierellales</taxon>
        <taxon>Mortierellaceae</taxon>
        <taxon>Entomortierella</taxon>
    </lineage>
</organism>
<dbReference type="Pfam" id="PF00293">
    <property type="entry name" value="NUDIX"/>
    <property type="match status" value="1"/>
</dbReference>
<dbReference type="AlphaFoldDB" id="A0A9P6MTE1"/>
<protein>
    <recommendedName>
        <fullName evidence="2">Nudix hydrolase domain-containing protein</fullName>
    </recommendedName>
</protein>
<feature type="domain" description="Nudix hydrolase" evidence="2">
    <location>
        <begin position="58"/>
        <end position="211"/>
    </location>
</feature>